<organism evidence="1 2">
    <name type="scientific">Ensete ventricosum</name>
    <name type="common">Abyssinian banana</name>
    <name type="synonym">Musa ensete</name>
    <dbReference type="NCBI Taxonomy" id="4639"/>
    <lineage>
        <taxon>Eukaryota</taxon>
        <taxon>Viridiplantae</taxon>
        <taxon>Streptophyta</taxon>
        <taxon>Embryophyta</taxon>
        <taxon>Tracheophyta</taxon>
        <taxon>Spermatophyta</taxon>
        <taxon>Magnoliopsida</taxon>
        <taxon>Liliopsida</taxon>
        <taxon>Zingiberales</taxon>
        <taxon>Musaceae</taxon>
        <taxon>Ensete</taxon>
    </lineage>
</organism>
<dbReference type="EMBL" id="AMZH03050009">
    <property type="protein sequence ID" value="RRT31107.1"/>
    <property type="molecule type" value="Genomic_DNA"/>
</dbReference>
<dbReference type="Proteomes" id="UP000287651">
    <property type="component" value="Unassembled WGS sequence"/>
</dbReference>
<sequence>MYYPMVSRMSMVSRKNVTVINFTQSRVSIGFSCTVSEIQNTGLSRLISLEVV</sequence>
<gene>
    <name evidence="1" type="ORF">B296_00058362</name>
</gene>
<protein>
    <submittedName>
        <fullName evidence="1">Uncharacterized protein</fullName>
    </submittedName>
</protein>
<name>A0A426WUY0_ENSVE</name>
<dbReference type="AlphaFoldDB" id="A0A426WUY0"/>
<comment type="caution">
    <text evidence="1">The sequence shown here is derived from an EMBL/GenBank/DDBJ whole genome shotgun (WGS) entry which is preliminary data.</text>
</comment>
<reference evidence="1 2" key="1">
    <citation type="journal article" date="2014" name="Agronomy (Basel)">
        <title>A Draft Genome Sequence for Ensete ventricosum, the Drought-Tolerant Tree Against Hunger.</title>
        <authorList>
            <person name="Harrison J."/>
            <person name="Moore K.A."/>
            <person name="Paszkiewicz K."/>
            <person name="Jones T."/>
            <person name="Grant M."/>
            <person name="Ambacheew D."/>
            <person name="Muzemil S."/>
            <person name="Studholme D.J."/>
        </authorList>
    </citation>
    <scope>NUCLEOTIDE SEQUENCE [LARGE SCALE GENOMIC DNA]</scope>
</reference>
<evidence type="ECO:0000313" key="2">
    <source>
        <dbReference type="Proteomes" id="UP000287651"/>
    </source>
</evidence>
<proteinExistence type="predicted"/>
<evidence type="ECO:0000313" key="1">
    <source>
        <dbReference type="EMBL" id="RRT31107.1"/>
    </source>
</evidence>
<accession>A0A426WUY0</accession>